<dbReference type="Gene3D" id="3.40.50.1580">
    <property type="entry name" value="Nucleoside phosphorylase domain"/>
    <property type="match status" value="1"/>
</dbReference>
<evidence type="ECO:0000256" key="3">
    <source>
        <dbReference type="ARBA" id="ARBA00011233"/>
    </source>
</evidence>
<proteinExistence type="inferred from homology"/>
<dbReference type="PANTHER" id="PTHR11904:SF9">
    <property type="entry name" value="PURINE NUCLEOSIDE PHOSPHORYLASE-RELATED"/>
    <property type="match status" value="1"/>
</dbReference>
<keyword evidence="9" id="KW-1185">Reference proteome</keyword>
<feature type="domain" description="Nucleoside phosphorylase" evidence="7">
    <location>
        <begin position="23"/>
        <end position="271"/>
    </location>
</feature>
<dbReference type="NCBIfam" id="NF006054">
    <property type="entry name" value="PRK08202.1"/>
    <property type="match status" value="1"/>
</dbReference>
<dbReference type="PROSITE" id="PS01240">
    <property type="entry name" value="PNP_MTAP_2"/>
    <property type="match status" value="1"/>
</dbReference>
<comment type="subunit">
    <text evidence="3">Homotrimer.</text>
</comment>
<evidence type="ECO:0000256" key="2">
    <source>
        <dbReference type="ARBA" id="ARBA00006751"/>
    </source>
</evidence>
<dbReference type="InterPro" id="IPR035994">
    <property type="entry name" value="Nucleoside_phosphorylase_sf"/>
</dbReference>
<protein>
    <recommendedName>
        <fullName evidence="6">Purine nucleoside phosphorylase</fullName>
        <ecNumber evidence="6">2.4.2.1</ecNumber>
    </recommendedName>
    <alternativeName>
        <fullName evidence="6">Inosine-guanosine phosphorylase</fullName>
    </alternativeName>
</protein>
<dbReference type="InterPro" id="IPR000845">
    <property type="entry name" value="Nucleoside_phosphorylase_d"/>
</dbReference>
<dbReference type="InterPro" id="IPR011268">
    <property type="entry name" value="Purine_phosphorylase"/>
</dbReference>
<dbReference type="SUPFAM" id="SSF53167">
    <property type="entry name" value="Purine and uridine phosphorylases"/>
    <property type="match status" value="1"/>
</dbReference>
<organism evidence="8 9">
    <name type="scientific">Siphonobacter aquaeclarae</name>
    <dbReference type="NCBI Taxonomy" id="563176"/>
    <lineage>
        <taxon>Bacteria</taxon>
        <taxon>Pseudomonadati</taxon>
        <taxon>Bacteroidota</taxon>
        <taxon>Cytophagia</taxon>
        <taxon>Cytophagales</taxon>
        <taxon>Cytophagaceae</taxon>
        <taxon>Siphonobacter</taxon>
    </lineage>
</organism>
<evidence type="ECO:0000256" key="1">
    <source>
        <dbReference type="ARBA" id="ARBA00005058"/>
    </source>
</evidence>
<evidence type="ECO:0000313" key="8">
    <source>
        <dbReference type="EMBL" id="SDL44976.1"/>
    </source>
</evidence>
<dbReference type="InterPro" id="IPR011270">
    <property type="entry name" value="Pur_Nuc_Pase_Ino/Guo-sp"/>
</dbReference>
<comment type="function">
    <text evidence="6">The purine nucleoside phosphorylases catalyze the phosphorolytic breakdown of the N-glycosidic bond in the beta-(deoxy)ribonucleoside molecules, with the formation of the corresponding free purine bases and pentose-1-phosphate.</text>
</comment>
<comment type="pathway">
    <text evidence="1 6">Purine metabolism; purine nucleoside salvage.</text>
</comment>
<keyword evidence="4 6" id="KW-0328">Glycosyltransferase</keyword>
<evidence type="ECO:0000256" key="4">
    <source>
        <dbReference type="ARBA" id="ARBA00022676"/>
    </source>
</evidence>
<dbReference type="PANTHER" id="PTHR11904">
    <property type="entry name" value="METHYLTHIOADENOSINE/PURINE NUCLEOSIDE PHOSPHORYLASE"/>
    <property type="match status" value="1"/>
</dbReference>
<reference evidence="8 9" key="1">
    <citation type="submission" date="2016-10" db="EMBL/GenBank/DDBJ databases">
        <authorList>
            <person name="de Groot N.N."/>
        </authorList>
    </citation>
    <scope>NUCLEOTIDE SEQUENCE [LARGE SCALE GENOMIC DNA]</scope>
    <source>
        <strain evidence="8 9">DSM 21668</strain>
    </source>
</reference>
<accession>A0A1G9K618</accession>
<dbReference type="GO" id="GO:0005737">
    <property type="term" value="C:cytoplasm"/>
    <property type="evidence" value="ECO:0007669"/>
    <property type="project" value="TreeGrafter"/>
</dbReference>
<evidence type="ECO:0000259" key="7">
    <source>
        <dbReference type="Pfam" id="PF01048"/>
    </source>
</evidence>
<dbReference type="PIRSF" id="PIRSF000477">
    <property type="entry name" value="PurNPase"/>
    <property type="match status" value="1"/>
</dbReference>
<keyword evidence="5 6" id="KW-0808">Transferase</keyword>
<gene>
    <name evidence="8" type="ORF">SAMN04488090_0887</name>
</gene>
<dbReference type="Proteomes" id="UP000198901">
    <property type="component" value="Unassembled WGS sequence"/>
</dbReference>
<dbReference type="OrthoDB" id="1523230at2"/>
<dbReference type="RefSeq" id="WP_093198324.1">
    <property type="nucleotide sequence ID" value="NZ_FNGS01000002.1"/>
</dbReference>
<evidence type="ECO:0000256" key="5">
    <source>
        <dbReference type="ARBA" id="ARBA00022679"/>
    </source>
</evidence>
<comment type="similarity">
    <text evidence="2 6">Belongs to the PNP/MTAP phosphorylase family.</text>
</comment>
<name>A0A1G9K618_9BACT</name>
<evidence type="ECO:0000256" key="6">
    <source>
        <dbReference type="PIRNR" id="PIRNR000477"/>
    </source>
</evidence>
<dbReference type="NCBIfam" id="TIGR01700">
    <property type="entry name" value="PNPH"/>
    <property type="match status" value="1"/>
</dbReference>
<dbReference type="Pfam" id="PF01048">
    <property type="entry name" value="PNP_UDP_1"/>
    <property type="match status" value="1"/>
</dbReference>
<evidence type="ECO:0000313" key="9">
    <source>
        <dbReference type="Proteomes" id="UP000198901"/>
    </source>
</evidence>
<dbReference type="GO" id="GO:0009116">
    <property type="term" value="P:nucleoside metabolic process"/>
    <property type="evidence" value="ECO:0007669"/>
    <property type="project" value="InterPro"/>
</dbReference>
<dbReference type="EC" id="2.4.2.1" evidence="6"/>
<dbReference type="AlphaFoldDB" id="A0A1G9K618"/>
<dbReference type="GO" id="GO:0004731">
    <property type="term" value="F:purine-nucleoside phosphorylase activity"/>
    <property type="evidence" value="ECO:0007669"/>
    <property type="project" value="UniProtKB-EC"/>
</dbReference>
<dbReference type="EMBL" id="FNGS01000002">
    <property type="protein sequence ID" value="SDL44976.1"/>
    <property type="molecule type" value="Genomic_DNA"/>
</dbReference>
<dbReference type="STRING" id="563176.SAMN04488090_0887"/>
<sequence>MTFDTILSATAYIRQQLPDFHPEIGIILGTGLGHLAGAVDVQLSLPYASIPHFPLATAESHSGKLLLGTLGGRPVVCLQGRFHYYEGYTMQEVTFPVRVLKALGVQSLLVSNAAGGLNPAFHTSDLMLIEDHISLFLPESPLRGQIPAELGPRWPDMSRPYDDTLLALAKTIAAENQLSIQTGTYVSVPGPQLETRAEYRALRMLGADAVGMSTVPEVIVARHGGMRVLACSVITDLCIPETLREARIEDILAAAAKAEPQLTLLFREVIARMP</sequence>
<dbReference type="InterPro" id="IPR018099">
    <property type="entry name" value="Purine_phosphorylase-2_CS"/>
</dbReference>
<dbReference type="NCBIfam" id="TIGR01697">
    <property type="entry name" value="PNPH-PUNA-XAPA"/>
    <property type="match status" value="1"/>
</dbReference>
<dbReference type="CDD" id="cd09009">
    <property type="entry name" value="PNP-EcPNPII_like"/>
    <property type="match status" value="1"/>
</dbReference>
<dbReference type="UniPathway" id="UPA00606"/>